<comment type="function">
    <text evidence="22">Receptor kinase that detects X.oryzae pv. oryzae protein Ax21 to promote innate immunity. Following X.oryzae pv. oryzae protein Ax21 detection, undergoes cleavage, releasing the processed protein kinase Xa21 chain.</text>
</comment>
<evidence type="ECO:0000256" key="27">
    <source>
        <dbReference type="SAM" id="SignalP"/>
    </source>
</evidence>
<dbReference type="PANTHER" id="PTHR27008">
    <property type="entry name" value="OS04G0122200 PROTEIN"/>
    <property type="match status" value="1"/>
</dbReference>
<dbReference type="FunFam" id="3.80.10.10:FF:000095">
    <property type="entry name" value="LRR receptor-like serine/threonine-protein kinase GSO1"/>
    <property type="match status" value="1"/>
</dbReference>
<evidence type="ECO:0000256" key="26">
    <source>
        <dbReference type="SAM" id="Phobius"/>
    </source>
</evidence>
<keyword evidence="5" id="KW-1003">Cell membrane</keyword>
<evidence type="ECO:0000256" key="5">
    <source>
        <dbReference type="ARBA" id="ARBA00022475"/>
    </source>
</evidence>
<dbReference type="AlphaFoldDB" id="A0AAD8QK59"/>
<dbReference type="InterPro" id="IPR000719">
    <property type="entry name" value="Prot_kinase_dom"/>
</dbReference>
<dbReference type="InterPro" id="IPR011009">
    <property type="entry name" value="Kinase-like_dom_sf"/>
</dbReference>
<dbReference type="SUPFAM" id="SSF52058">
    <property type="entry name" value="L domain-like"/>
    <property type="match status" value="3"/>
</dbReference>
<evidence type="ECO:0000256" key="12">
    <source>
        <dbReference type="ARBA" id="ARBA00022737"/>
    </source>
</evidence>
<dbReference type="Pfam" id="PF07714">
    <property type="entry name" value="PK_Tyr_Ser-Thr"/>
    <property type="match status" value="1"/>
</dbReference>
<dbReference type="InterPro" id="IPR003591">
    <property type="entry name" value="Leu-rich_rpt_typical-subtyp"/>
</dbReference>
<evidence type="ECO:0000256" key="3">
    <source>
        <dbReference type="ARBA" id="ARBA00008684"/>
    </source>
</evidence>
<feature type="signal peptide" evidence="27">
    <location>
        <begin position="1"/>
        <end position="29"/>
    </location>
</feature>
<feature type="binding site" evidence="25">
    <location>
        <position position="852"/>
    </location>
    <ligand>
        <name>ATP</name>
        <dbReference type="ChEBI" id="CHEBI:30616"/>
    </ligand>
</feature>
<evidence type="ECO:0000256" key="10">
    <source>
        <dbReference type="ARBA" id="ARBA00022692"/>
    </source>
</evidence>
<dbReference type="SMART" id="SM00220">
    <property type="entry name" value="S_TKc"/>
    <property type="match status" value="1"/>
</dbReference>
<dbReference type="GO" id="GO:0005524">
    <property type="term" value="F:ATP binding"/>
    <property type="evidence" value="ECO:0007669"/>
    <property type="project" value="UniProtKB-UniRule"/>
</dbReference>
<dbReference type="InterPro" id="IPR032675">
    <property type="entry name" value="LRR_dom_sf"/>
</dbReference>
<evidence type="ECO:0000256" key="18">
    <source>
        <dbReference type="ARBA" id="ARBA00023170"/>
    </source>
</evidence>
<dbReference type="PANTHER" id="PTHR27008:SF373">
    <property type="entry name" value="OS06G0586400 PROTEIN"/>
    <property type="match status" value="1"/>
</dbReference>
<evidence type="ECO:0000256" key="25">
    <source>
        <dbReference type="PROSITE-ProRule" id="PRU10141"/>
    </source>
</evidence>
<keyword evidence="19" id="KW-0325">Glycoprotein</keyword>
<keyword evidence="9" id="KW-0808">Transferase</keyword>
<dbReference type="GO" id="GO:0004674">
    <property type="term" value="F:protein serine/threonine kinase activity"/>
    <property type="evidence" value="ECO:0007669"/>
    <property type="project" value="UniProtKB-KW"/>
</dbReference>
<comment type="catalytic activity">
    <reaction evidence="21">
        <text>L-seryl-[protein] + ATP = O-phospho-L-seryl-[protein] + ADP + H(+)</text>
        <dbReference type="Rhea" id="RHEA:17989"/>
        <dbReference type="Rhea" id="RHEA-COMP:9863"/>
        <dbReference type="Rhea" id="RHEA-COMP:11604"/>
        <dbReference type="ChEBI" id="CHEBI:15378"/>
        <dbReference type="ChEBI" id="CHEBI:29999"/>
        <dbReference type="ChEBI" id="CHEBI:30616"/>
        <dbReference type="ChEBI" id="CHEBI:83421"/>
        <dbReference type="ChEBI" id="CHEBI:456216"/>
        <dbReference type="EC" id="2.7.11.1"/>
    </reaction>
</comment>
<dbReference type="InterPro" id="IPR001245">
    <property type="entry name" value="Ser-Thr/Tyr_kinase_cat_dom"/>
</dbReference>
<dbReference type="InterPro" id="IPR008271">
    <property type="entry name" value="Ser/Thr_kinase_AS"/>
</dbReference>
<keyword evidence="13 25" id="KW-0547">Nucleotide-binding</keyword>
<evidence type="ECO:0000259" key="28">
    <source>
        <dbReference type="PROSITE" id="PS50011"/>
    </source>
</evidence>
<keyword evidence="6" id="KW-0723">Serine/threonine-protein kinase</keyword>
<dbReference type="PROSITE" id="PS00108">
    <property type="entry name" value="PROTEIN_KINASE_ST"/>
    <property type="match status" value="1"/>
</dbReference>
<comment type="similarity">
    <text evidence="3">Belongs to the protein kinase superfamily. Ser/Thr protein kinase family.</text>
</comment>
<evidence type="ECO:0000256" key="13">
    <source>
        <dbReference type="ARBA" id="ARBA00022741"/>
    </source>
</evidence>
<dbReference type="FunFam" id="3.80.10.10:FF:000288">
    <property type="entry name" value="LRR receptor-like serine/threonine-protein kinase EFR"/>
    <property type="match status" value="1"/>
</dbReference>
<evidence type="ECO:0000313" key="29">
    <source>
        <dbReference type="EMBL" id="KAK1604313.1"/>
    </source>
</evidence>
<dbReference type="Proteomes" id="UP001231189">
    <property type="component" value="Unassembled WGS sequence"/>
</dbReference>
<evidence type="ECO:0000256" key="2">
    <source>
        <dbReference type="ARBA" id="ARBA00004389"/>
    </source>
</evidence>
<keyword evidence="30" id="KW-1185">Reference proteome</keyword>
<dbReference type="PROSITE" id="PS00107">
    <property type="entry name" value="PROTEIN_KINASE_ATP"/>
    <property type="match status" value="1"/>
</dbReference>
<comment type="subcellular location">
    <subcellularLocation>
        <location evidence="1">Cell membrane</location>
        <topology evidence="1">Single-pass type I membrane protein</topology>
    </subcellularLocation>
    <subcellularLocation>
        <location evidence="2">Endoplasmic reticulum membrane</location>
        <topology evidence="2">Single-pass membrane protein</topology>
    </subcellularLocation>
</comment>
<protein>
    <recommendedName>
        <fullName evidence="24">Receptor kinase-like protein Xa21</fullName>
        <ecNumber evidence="4">2.7.11.1</ecNumber>
    </recommendedName>
</protein>
<evidence type="ECO:0000256" key="1">
    <source>
        <dbReference type="ARBA" id="ARBA00004251"/>
    </source>
</evidence>
<evidence type="ECO:0000256" key="7">
    <source>
        <dbReference type="ARBA" id="ARBA00022553"/>
    </source>
</evidence>
<evidence type="ECO:0000256" key="20">
    <source>
        <dbReference type="ARBA" id="ARBA00047899"/>
    </source>
</evidence>
<evidence type="ECO:0000256" key="22">
    <source>
        <dbReference type="ARBA" id="ARBA00054320"/>
    </source>
</evidence>
<sequence length="1126" mass="123315">MAHLDVLFPGLVWFLCLFSFLCSLPKATCNKTEDDRQALLCFKSRLSSQAGVLASWSNTSLDVCGWHGITCSTMSPRRVIALDLESEGISGSIPPCIANLTSLTRMQFSNNSFHGKIPSELGTLSQLSNLNLSMNTLEGNIPSELYACSQLQILDLGSNSLHGEIPPNLGQCKNLQEINLSNNKIQGSIPSSFANLPSLRRLVLASNRLTGNIPPSLGSSPSLTYVYLGMNALTGIIPESLANSSSIQVLWLMNNNFTGELPKALFNTSSLLKISLRQNNLVGHLPSVTATSPPIQYLDLRDNHISGRIPSSLGNLSSLIDLLLMENDLVGSIPDSLGHIPTLQRLALSVNNLSGTVPPSLFNMSSLTYLGIANNSLGGSIPSNIGYTLPNIQALILSSNKFDGPIPASLAKAYNLHMLYLNSNSLTGSMPFFGSLPNLEELALAYNKLDAGNWGFISSLTNCTRLTKLMLSGNNLQGKLPSSIGKLSDSLEWLWLRENKISGPIPLEIGNLKSLSSLYMDYNLITGNIPTTIGNLHNMVFLSFAHNRLSGQIPDTIGNLGQLSELKLDGNNLSGSIPPSIGRCNRLQILNLAHNSLDSSIPSNIFKISSLSELLDLSHNYLSGGVPVEVGSLINLNKISISYNRLSGNIPSTLGQCVVLEYLEMESNFIVGSIPRTFANLVGLKRIDISHNNLSGKIPEFFTSLSTLQYLNLSFNNFYGEIPSGGVFHNNSAVSIEGNDDLCTNSIAIDGITFCSTWKEKHNSLALVLRIVMPTIVLVILSLICVAIIYWRKRMQVTPHLQEFSRRIKNISYEEIARATDRFSSENIIGSGSFGIVYKGILNCHQDQVAIKVFNLNIYGSDRSFIAECEALRNARHRNLVKIITSCSSVDSIGEDFKALVFQYMPNGNLEMWLHPHATEHGERNILTLNQRIKICLDVAFALDYLHNQCASPLIHCDLKPGNILLDLDMAAYVTDFGLSRFQCTTSNAQLESSKRLAGLRGSIGYIPPEYGMSEEISTKGDVYSFGVLLLHIMTGCSPTDKKCNDSASLHEFVDRVYPNNIHEVVDPTMLQDESNATEVMRSCVIPLVRIGLACSITSPRERPDMEQMWHLCKNRLRNDAPNDNL</sequence>
<dbReference type="InterPro" id="IPR051809">
    <property type="entry name" value="Plant_receptor-like_S/T_kinase"/>
</dbReference>
<evidence type="ECO:0000256" key="24">
    <source>
        <dbReference type="ARBA" id="ARBA00072040"/>
    </source>
</evidence>
<evidence type="ECO:0000256" key="15">
    <source>
        <dbReference type="ARBA" id="ARBA00022840"/>
    </source>
</evidence>
<gene>
    <name evidence="29" type="ORF">QYE76_027986</name>
</gene>
<dbReference type="InterPro" id="IPR001611">
    <property type="entry name" value="Leu-rich_rpt"/>
</dbReference>
<dbReference type="Gene3D" id="3.30.200.20">
    <property type="entry name" value="Phosphorylase Kinase, domain 1"/>
    <property type="match status" value="1"/>
</dbReference>
<dbReference type="SUPFAM" id="SSF56112">
    <property type="entry name" value="Protein kinase-like (PK-like)"/>
    <property type="match status" value="1"/>
</dbReference>
<dbReference type="GO" id="GO:0005789">
    <property type="term" value="C:endoplasmic reticulum membrane"/>
    <property type="evidence" value="ECO:0007669"/>
    <property type="project" value="UniProtKB-SubCell"/>
</dbReference>
<evidence type="ECO:0000256" key="6">
    <source>
        <dbReference type="ARBA" id="ARBA00022527"/>
    </source>
</evidence>
<feature type="transmembrane region" description="Helical" evidence="26">
    <location>
        <begin position="767"/>
        <end position="791"/>
    </location>
</feature>
<dbReference type="PROSITE" id="PS50011">
    <property type="entry name" value="PROTEIN_KINASE_DOM"/>
    <property type="match status" value="1"/>
</dbReference>
<name>A0AAD8QK59_LOLMU</name>
<dbReference type="Gene3D" id="1.10.510.10">
    <property type="entry name" value="Transferase(Phosphotransferase) domain 1"/>
    <property type="match status" value="1"/>
</dbReference>
<dbReference type="FunFam" id="3.30.200.20:FF:000432">
    <property type="entry name" value="LRR receptor-like serine/threonine-protein kinase EFR"/>
    <property type="match status" value="1"/>
</dbReference>
<dbReference type="Pfam" id="PF00560">
    <property type="entry name" value="LRR_1"/>
    <property type="match status" value="8"/>
</dbReference>
<dbReference type="EC" id="2.7.11.1" evidence="4"/>
<comment type="function">
    <text evidence="23">The processed protein kinase Xa21 chain released by protein cleavage after X.oryzae pv. oryzae protein Ax21 detection translocates into the nucleus where it can bind and regulate WRKY62, a transcription factor. Confers resistance to the bacterial pathogen X.oryzae pv. oryzae (Xoo).</text>
</comment>
<evidence type="ECO:0000313" key="30">
    <source>
        <dbReference type="Proteomes" id="UP001231189"/>
    </source>
</evidence>
<keyword evidence="16 26" id="KW-1133">Transmembrane helix</keyword>
<keyword evidence="14" id="KW-0418">Kinase</keyword>
<evidence type="ECO:0000256" key="8">
    <source>
        <dbReference type="ARBA" id="ARBA00022614"/>
    </source>
</evidence>
<dbReference type="Pfam" id="PF08263">
    <property type="entry name" value="LRRNT_2"/>
    <property type="match status" value="1"/>
</dbReference>
<evidence type="ECO:0000256" key="11">
    <source>
        <dbReference type="ARBA" id="ARBA00022729"/>
    </source>
</evidence>
<keyword evidence="17 26" id="KW-0472">Membrane</keyword>
<comment type="catalytic activity">
    <reaction evidence="20">
        <text>L-threonyl-[protein] + ATP = O-phospho-L-threonyl-[protein] + ADP + H(+)</text>
        <dbReference type="Rhea" id="RHEA:46608"/>
        <dbReference type="Rhea" id="RHEA-COMP:11060"/>
        <dbReference type="Rhea" id="RHEA-COMP:11605"/>
        <dbReference type="ChEBI" id="CHEBI:15378"/>
        <dbReference type="ChEBI" id="CHEBI:30013"/>
        <dbReference type="ChEBI" id="CHEBI:30616"/>
        <dbReference type="ChEBI" id="CHEBI:61977"/>
        <dbReference type="ChEBI" id="CHEBI:456216"/>
        <dbReference type="EC" id="2.7.11.1"/>
    </reaction>
</comment>
<feature type="chain" id="PRO_5041932644" description="Receptor kinase-like protein Xa21" evidence="27">
    <location>
        <begin position="30"/>
        <end position="1126"/>
    </location>
</feature>
<dbReference type="FunFam" id="3.80.10.10:FF:000275">
    <property type="entry name" value="Leucine-rich repeat receptor-like protein kinase"/>
    <property type="match status" value="1"/>
</dbReference>
<dbReference type="PROSITE" id="PS51450">
    <property type="entry name" value="LRR"/>
    <property type="match status" value="1"/>
</dbReference>
<proteinExistence type="inferred from homology"/>
<evidence type="ECO:0000256" key="14">
    <source>
        <dbReference type="ARBA" id="ARBA00022777"/>
    </source>
</evidence>
<dbReference type="SMART" id="SM00369">
    <property type="entry name" value="LRR_TYP"/>
    <property type="match status" value="11"/>
</dbReference>
<dbReference type="InterPro" id="IPR017441">
    <property type="entry name" value="Protein_kinase_ATP_BS"/>
</dbReference>
<reference evidence="29" key="1">
    <citation type="submission" date="2023-07" db="EMBL/GenBank/DDBJ databases">
        <title>A chromosome-level genome assembly of Lolium multiflorum.</title>
        <authorList>
            <person name="Chen Y."/>
            <person name="Copetti D."/>
            <person name="Kolliker R."/>
            <person name="Studer B."/>
        </authorList>
    </citation>
    <scope>NUCLEOTIDE SEQUENCE</scope>
    <source>
        <strain evidence="29">02402/16</strain>
        <tissue evidence="29">Leaf</tissue>
    </source>
</reference>
<keyword evidence="11 27" id="KW-0732">Signal</keyword>
<dbReference type="EMBL" id="JAUUTY010000007">
    <property type="protein sequence ID" value="KAK1604313.1"/>
    <property type="molecule type" value="Genomic_DNA"/>
</dbReference>
<keyword evidence="7" id="KW-0597">Phosphoprotein</keyword>
<dbReference type="FunFam" id="1.10.510.10:FF:000358">
    <property type="entry name" value="Putative leucine-rich repeat receptor-like serine/threonine-protein kinase"/>
    <property type="match status" value="1"/>
</dbReference>
<dbReference type="GO" id="GO:0005886">
    <property type="term" value="C:plasma membrane"/>
    <property type="evidence" value="ECO:0007669"/>
    <property type="project" value="UniProtKB-SubCell"/>
</dbReference>
<keyword evidence="8" id="KW-0433">Leucine-rich repeat</keyword>
<keyword evidence="15 25" id="KW-0067">ATP-binding</keyword>
<evidence type="ECO:0000256" key="19">
    <source>
        <dbReference type="ARBA" id="ARBA00023180"/>
    </source>
</evidence>
<feature type="domain" description="Protein kinase" evidence="28">
    <location>
        <begin position="823"/>
        <end position="1117"/>
    </location>
</feature>
<evidence type="ECO:0000256" key="21">
    <source>
        <dbReference type="ARBA" id="ARBA00048679"/>
    </source>
</evidence>
<keyword evidence="10 26" id="KW-0812">Transmembrane</keyword>
<dbReference type="Pfam" id="PF13855">
    <property type="entry name" value="LRR_8"/>
    <property type="match status" value="2"/>
</dbReference>
<organism evidence="29 30">
    <name type="scientific">Lolium multiflorum</name>
    <name type="common">Italian ryegrass</name>
    <name type="synonym">Lolium perenne subsp. multiflorum</name>
    <dbReference type="NCBI Taxonomy" id="4521"/>
    <lineage>
        <taxon>Eukaryota</taxon>
        <taxon>Viridiplantae</taxon>
        <taxon>Streptophyta</taxon>
        <taxon>Embryophyta</taxon>
        <taxon>Tracheophyta</taxon>
        <taxon>Spermatophyta</taxon>
        <taxon>Magnoliopsida</taxon>
        <taxon>Liliopsida</taxon>
        <taxon>Poales</taxon>
        <taxon>Poaceae</taxon>
        <taxon>BOP clade</taxon>
        <taxon>Pooideae</taxon>
        <taxon>Poodae</taxon>
        <taxon>Poeae</taxon>
        <taxon>Poeae Chloroplast Group 2 (Poeae type)</taxon>
        <taxon>Loliodinae</taxon>
        <taxon>Loliinae</taxon>
        <taxon>Lolium</taxon>
    </lineage>
</organism>
<evidence type="ECO:0000256" key="17">
    <source>
        <dbReference type="ARBA" id="ARBA00023136"/>
    </source>
</evidence>
<dbReference type="InterPro" id="IPR013210">
    <property type="entry name" value="LRR_N_plant-typ"/>
</dbReference>
<comment type="caution">
    <text evidence="29">The sequence shown here is derived from an EMBL/GenBank/DDBJ whole genome shotgun (WGS) entry which is preliminary data.</text>
</comment>
<dbReference type="Gene3D" id="3.80.10.10">
    <property type="entry name" value="Ribonuclease Inhibitor"/>
    <property type="match status" value="4"/>
</dbReference>
<evidence type="ECO:0000256" key="23">
    <source>
        <dbReference type="ARBA" id="ARBA00056628"/>
    </source>
</evidence>
<accession>A0AAD8QK59</accession>
<evidence type="ECO:0000256" key="9">
    <source>
        <dbReference type="ARBA" id="ARBA00022679"/>
    </source>
</evidence>
<evidence type="ECO:0000256" key="16">
    <source>
        <dbReference type="ARBA" id="ARBA00022989"/>
    </source>
</evidence>
<evidence type="ECO:0000256" key="4">
    <source>
        <dbReference type="ARBA" id="ARBA00012513"/>
    </source>
</evidence>
<keyword evidence="12" id="KW-0677">Repeat</keyword>
<keyword evidence="18" id="KW-0675">Receptor</keyword>